<protein>
    <recommendedName>
        <fullName evidence="1">TfoX N-terminal domain-containing protein</fullName>
    </recommendedName>
</protein>
<name>A0ABP5CI71_9MICO</name>
<dbReference type="InterPro" id="IPR007076">
    <property type="entry name" value="TfoX_N"/>
</dbReference>
<dbReference type="RefSeq" id="WP_344095771.1">
    <property type="nucleotide sequence ID" value="NZ_BAAAOG010000006.1"/>
</dbReference>
<dbReference type="Proteomes" id="UP001499933">
    <property type="component" value="Unassembled WGS sequence"/>
</dbReference>
<dbReference type="Pfam" id="PF04993">
    <property type="entry name" value="TfoX_N"/>
    <property type="match status" value="1"/>
</dbReference>
<evidence type="ECO:0000313" key="2">
    <source>
        <dbReference type="EMBL" id="GAA1964044.1"/>
    </source>
</evidence>
<reference evidence="3" key="1">
    <citation type="journal article" date="2019" name="Int. J. Syst. Evol. Microbiol.">
        <title>The Global Catalogue of Microorganisms (GCM) 10K type strain sequencing project: providing services to taxonomists for standard genome sequencing and annotation.</title>
        <authorList>
            <consortium name="The Broad Institute Genomics Platform"/>
            <consortium name="The Broad Institute Genome Sequencing Center for Infectious Disease"/>
            <person name="Wu L."/>
            <person name="Ma J."/>
        </authorList>
    </citation>
    <scope>NUCLEOTIDE SEQUENCE [LARGE SCALE GENOMIC DNA]</scope>
    <source>
        <strain evidence="3">JCM 14901</strain>
    </source>
</reference>
<dbReference type="Gene3D" id="3.30.1460.30">
    <property type="entry name" value="YgaC/TfoX-N like chaperone"/>
    <property type="match status" value="1"/>
</dbReference>
<proteinExistence type="predicted"/>
<keyword evidence="3" id="KW-1185">Reference proteome</keyword>
<sequence>MQIPKPTDEIKELFRSVVPDAPAIEVKPMFGNLGAFVNGNMFAGLFGSAIGVRLLDDATIAELQTIEGTGPFGPQERPMGGYTALPSAWESTPERMTEWIQTALDQVSRLPTKQPKPRKKQ</sequence>
<evidence type="ECO:0000259" key="1">
    <source>
        <dbReference type="Pfam" id="PF04993"/>
    </source>
</evidence>
<dbReference type="SUPFAM" id="SSF159894">
    <property type="entry name" value="YgaC/TfoX-N like"/>
    <property type="match status" value="1"/>
</dbReference>
<gene>
    <name evidence="2" type="ORF">GCM10009776_28530</name>
</gene>
<dbReference type="EMBL" id="BAAAOG010000006">
    <property type="protein sequence ID" value="GAA1964044.1"/>
    <property type="molecule type" value="Genomic_DNA"/>
</dbReference>
<evidence type="ECO:0000313" key="3">
    <source>
        <dbReference type="Proteomes" id="UP001499933"/>
    </source>
</evidence>
<accession>A0ABP5CI71</accession>
<feature type="domain" description="TfoX N-terminal" evidence="1">
    <location>
        <begin position="21"/>
        <end position="106"/>
    </location>
</feature>
<organism evidence="2 3">
    <name type="scientific">Microbacterium deminutum</name>
    <dbReference type="NCBI Taxonomy" id="344164"/>
    <lineage>
        <taxon>Bacteria</taxon>
        <taxon>Bacillati</taxon>
        <taxon>Actinomycetota</taxon>
        <taxon>Actinomycetes</taxon>
        <taxon>Micrococcales</taxon>
        <taxon>Microbacteriaceae</taxon>
        <taxon>Microbacterium</taxon>
    </lineage>
</organism>
<comment type="caution">
    <text evidence="2">The sequence shown here is derived from an EMBL/GenBank/DDBJ whole genome shotgun (WGS) entry which is preliminary data.</text>
</comment>